<feature type="transmembrane region" description="Helical" evidence="8">
    <location>
        <begin position="152"/>
        <end position="173"/>
    </location>
</feature>
<keyword evidence="4" id="KW-0997">Cell inner membrane</keyword>
<dbReference type="EMBL" id="VIUW01000002">
    <property type="protein sequence ID" value="TWD15830.1"/>
    <property type="molecule type" value="Genomic_DNA"/>
</dbReference>
<feature type="domain" description="ABC transmembrane type-1" evidence="10">
    <location>
        <begin position="348"/>
        <end position="550"/>
    </location>
</feature>
<evidence type="ECO:0000256" key="2">
    <source>
        <dbReference type="ARBA" id="ARBA00022448"/>
    </source>
</evidence>
<comment type="caution">
    <text evidence="11">The sequence shown here is derived from an EMBL/GenBank/DDBJ whole genome shotgun (WGS) entry which is preliminary data.</text>
</comment>
<accession>A0A560WE66</accession>
<organism evidence="11 12">
    <name type="scientific">Marihabitans asiaticum</name>
    <dbReference type="NCBI Taxonomy" id="415218"/>
    <lineage>
        <taxon>Bacteria</taxon>
        <taxon>Bacillati</taxon>
        <taxon>Actinomycetota</taxon>
        <taxon>Actinomycetes</taxon>
        <taxon>Micrococcales</taxon>
        <taxon>Intrasporangiaceae</taxon>
        <taxon>Marihabitans</taxon>
    </lineage>
</organism>
<protein>
    <submittedName>
        <fullName evidence="11">Iron(III) transport system permease protein</fullName>
    </submittedName>
</protein>
<dbReference type="CDD" id="cd06261">
    <property type="entry name" value="TM_PBP2"/>
    <property type="match status" value="2"/>
</dbReference>
<feature type="transmembrane region" description="Helical" evidence="8">
    <location>
        <begin position="532"/>
        <end position="551"/>
    </location>
</feature>
<evidence type="ECO:0000256" key="5">
    <source>
        <dbReference type="ARBA" id="ARBA00022692"/>
    </source>
</evidence>
<keyword evidence="12" id="KW-1185">Reference proteome</keyword>
<dbReference type="Gene3D" id="1.10.3720.10">
    <property type="entry name" value="MetI-like"/>
    <property type="match status" value="2"/>
</dbReference>
<feature type="transmembrane region" description="Helical" evidence="8">
    <location>
        <begin position="486"/>
        <end position="512"/>
    </location>
</feature>
<feature type="transmembrane region" description="Helical" evidence="8">
    <location>
        <begin position="416"/>
        <end position="438"/>
    </location>
</feature>
<evidence type="ECO:0000259" key="10">
    <source>
        <dbReference type="PROSITE" id="PS50928"/>
    </source>
</evidence>
<keyword evidence="7 8" id="KW-0472">Membrane</keyword>
<evidence type="ECO:0000256" key="9">
    <source>
        <dbReference type="SAM" id="MobiDB-lite"/>
    </source>
</evidence>
<evidence type="ECO:0000313" key="11">
    <source>
        <dbReference type="EMBL" id="TWD15830.1"/>
    </source>
</evidence>
<feature type="transmembrane region" description="Helical" evidence="8">
    <location>
        <begin position="34"/>
        <end position="55"/>
    </location>
</feature>
<feature type="transmembrane region" description="Helical" evidence="8">
    <location>
        <begin position="383"/>
        <end position="410"/>
    </location>
</feature>
<keyword evidence="3" id="KW-1003">Cell membrane</keyword>
<gene>
    <name evidence="11" type="ORF">FB557_1363</name>
</gene>
<dbReference type="Proteomes" id="UP000315628">
    <property type="component" value="Unassembled WGS sequence"/>
</dbReference>
<reference evidence="11 12" key="1">
    <citation type="submission" date="2019-06" db="EMBL/GenBank/DDBJ databases">
        <title>Sequencing the genomes of 1000 actinobacteria strains.</title>
        <authorList>
            <person name="Klenk H.-P."/>
        </authorList>
    </citation>
    <scope>NUCLEOTIDE SEQUENCE [LARGE SCALE GENOMIC DNA]</scope>
    <source>
        <strain evidence="11 12">DSM 18935</strain>
    </source>
</reference>
<feature type="transmembrane region" description="Helical" evidence="8">
    <location>
        <begin position="257"/>
        <end position="276"/>
    </location>
</feature>
<keyword evidence="6 8" id="KW-1133">Transmembrane helix</keyword>
<dbReference type="PANTHER" id="PTHR43357:SF3">
    <property type="entry name" value="FE(3+)-TRANSPORT SYSTEM PERMEASE PROTEIN FBPB 2"/>
    <property type="match status" value="1"/>
</dbReference>
<evidence type="ECO:0000256" key="4">
    <source>
        <dbReference type="ARBA" id="ARBA00022519"/>
    </source>
</evidence>
<proteinExistence type="inferred from homology"/>
<evidence type="ECO:0000313" key="12">
    <source>
        <dbReference type="Proteomes" id="UP000315628"/>
    </source>
</evidence>
<feature type="transmembrane region" description="Helical" evidence="8">
    <location>
        <begin position="75"/>
        <end position="98"/>
    </location>
</feature>
<dbReference type="PROSITE" id="PS50928">
    <property type="entry name" value="ABC_TM1"/>
    <property type="match status" value="2"/>
</dbReference>
<comment type="similarity">
    <text evidence="8">Belongs to the binding-protein-dependent transport system permease family.</text>
</comment>
<name>A0A560WE66_9MICO</name>
<feature type="transmembrane region" description="Helical" evidence="8">
    <location>
        <begin position="215"/>
        <end position="237"/>
    </location>
</feature>
<keyword evidence="5 8" id="KW-0812">Transmembrane</keyword>
<sequence length="564" mass="59251">MSTPTELVEPAPAAEGGGRRRGRARTEARRRWQAVVLLVAAACVLPIALVVLSLLNPSREVWAFLLETGLGSMALTTVALGVVVVLGATVLGAGLAWLVGRYTFPGQRLFSWLLVLPLAVPAYVSGFVYIGLLDHPGPVQSGLRALFGPDVWFPQVRSFWLCALVLVMAYYPYTYILARAALREQSETTYQAARSLGAGPLSAARRVVLPLARPALAAGGMVVAMETLTDFATVQYFGVRTVSVGVHQVWVGMYDRVAASELAGVVMLFALAVIAAERVARGGARFHQHGGGRPLGQVRLTGGRAVAATGTCLAVLAITVGVPLVQLLAWSRPSETDVGLDSRFLGYVGSSALVAVVVSLICAAIGLLLAGAVRLGGGRATPWLARAATIGYAVPGPVVAIGVLIILSALDGLLDVLHISLGTSLVTGTLAGLIYAYVVRFLALAWSSVDAGMEQVSPSITDAALALGERPGGVLRRVHLPLLRPGLGVALVLVAVDALKELPIMLLLRPFGFETLAVWVNQLATESRWHSAGPPALTIVAIATVPIILVFRRTLAIPRKEDLS</sequence>
<evidence type="ECO:0000256" key="1">
    <source>
        <dbReference type="ARBA" id="ARBA00004429"/>
    </source>
</evidence>
<feature type="region of interest" description="Disordered" evidence="9">
    <location>
        <begin position="1"/>
        <end position="24"/>
    </location>
</feature>
<feature type="transmembrane region" description="Helical" evidence="8">
    <location>
        <begin position="305"/>
        <end position="324"/>
    </location>
</feature>
<evidence type="ECO:0000256" key="6">
    <source>
        <dbReference type="ARBA" id="ARBA00022989"/>
    </source>
</evidence>
<keyword evidence="2 8" id="KW-0813">Transport</keyword>
<dbReference type="Pfam" id="PF00528">
    <property type="entry name" value="BPD_transp_1"/>
    <property type="match status" value="1"/>
</dbReference>
<feature type="domain" description="ABC transmembrane type-1" evidence="10">
    <location>
        <begin position="74"/>
        <end position="275"/>
    </location>
</feature>
<dbReference type="RefSeq" id="WP_144856826.1">
    <property type="nucleotide sequence ID" value="NZ_BAAAYT010000001.1"/>
</dbReference>
<dbReference type="SUPFAM" id="SSF161098">
    <property type="entry name" value="MetI-like"/>
    <property type="match status" value="2"/>
</dbReference>
<evidence type="ECO:0000256" key="7">
    <source>
        <dbReference type="ARBA" id="ARBA00023136"/>
    </source>
</evidence>
<dbReference type="InterPro" id="IPR035906">
    <property type="entry name" value="MetI-like_sf"/>
</dbReference>
<evidence type="ECO:0000256" key="8">
    <source>
        <dbReference type="RuleBase" id="RU363032"/>
    </source>
</evidence>
<dbReference type="PANTHER" id="PTHR43357">
    <property type="entry name" value="INNER MEMBRANE ABC TRANSPORTER PERMEASE PROTEIN YDCV"/>
    <property type="match status" value="1"/>
</dbReference>
<feature type="transmembrane region" description="Helical" evidence="8">
    <location>
        <begin position="110"/>
        <end position="132"/>
    </location>
</feature>
<dbReference type="GO" id="GO:0005886">
    <property type="term" value="C:plasma membrane"/>
    <property type="evidence" value="ECO:0007669"/>
    <property type="project" value="UniProtKB-SubCell"/>
</dbReference>
<dbReference type="InterPro" id="IPR000515">
    <property type="entry name" value="MetI-like"/>
</dbReference>
<comment type="subcellular location">
    <subcellularLocation>
        <location evidence="1">Cell inner membrane</location>
        <topology evidence="1">Multi-pass membrane protein</topology>
    </subcellularLocation>
    <subcellularLocation>
        <location evidence="8">Cell membrane</location>
        <topology evidence="8">Multi-pass membrane protein</topology>
    </subcellularLocation>
</comment>
<dbReference type="GO" id="GO:0055085">
    <property type="term" value="P:transmembrane transport"/>
    <property type="evidence" value="ECO:0007669"/>
    <property type="project" value="InterPro"/>
</dbReference>
<dbReference type="OrthoDB" id="9808619at2"/>
<dbReference type="FunFam" id="1.10.3720.10:FF:000088">
    <property type="entry name" value="Iron(III) ABC transporter, permease protein"/>
    <property type="match status" value="1"/>
</dbReference>
<feature type="transmembrane region" description="Helical" evidence="8">
    <location>
        <begin position="344"/>
        <end position="371"/>
    </location>
</feature>
<dbReference type="AlphaFoldDB" id="A0A560WE66"/>
<evidence type="ECO:0000256" key="3">
    <source>
        <dbReference type="ARBA" id="ARBA00022475"/>
    </source>
</evidence>